<name>A0AAV9P0U2_9PEZI</name>
<proteinExistence type="predicted"/>
<keyword evidence="3" id="KW-1185">Reference proteome</keyword>
<protein>
    <submittedName>
        <fullName evidence="2">Uncharacterized protein</fullName>
    </submittedName>
</protein>
<feature type="compositionally biased region" description="Acidic residues" evidence="1">
    <location>
        <begin position="291"/>
        <end position="304"/>
    </location>
</feature>
<comment type="caution">
    <text evidence="2">The sequence shown here is derived from an EMBL/GenBank/DDBJ whole genome shotgun (WGS) entry which is preliminary data.</text>
</comment>
<dbReference type="GeneID" id="89931384"/>
<feature type="compositionally biased region" description="Polar residues" evidence="1">
    <location>
        <begin position="181"/>
        <end position="190"/>
    </location>
</feature>
<feature type="region of interest" description="Disordered" evidence="1">
    <location>
        <begin position="280"/>
        <end position="304"/>
    </location>
</feature>
<organism evidence="2 3">
    <name type="scientific">Saxophila tyrrhenica</name>
    <dbReference type="NCBI Taxonomy" id="1690608"/>
    <lineage>
        <taxon>Eukaryota</taxon>
        <taxon>Fungi</taxon>
        <taxon>Dikarya</taxon>
        <taxon>Ascomycota</taxon>
        <taxon>Pezizomycotina</taxon>
        <taxon>Dothideomycetes</taxon>
        <taxon>Dothideomycetidae</taxon>
        <taxon>Mycosphaerellales</taxon>
        <taxon>Extremaceae</taxon>
        <taxon>Saxophila</taxon>
    </lineage>
</organism>
<gene>
    <name evidence="2" type="ORF">LTR77_010054</name>
</gene>
<dbReference type="RefSeq" id="XP_064654651.1">
    <property type="nucleotide sequence ID" value="XM_064807278.1"/>
</dbReference>
<feature type="compositionally biased region" description="Basic and acidic residues" evidence="1">
    <location>
        <begin position="280"/>
        <end position="290"/>
    </location>
</feature>
<sequence>MDITTQPHSDKENFSPASHQKVHYPTLPLLSPLRTKRPTSHSSKASPTKKQHLQIDPGNSLGFSPIGSPANTSRHRAAARVAGLAGSPARASHSERVKRIFHDSPTRRGEGDGSINVSKDSSSGVSSATSEHGVEVQDYSRELCRRLDRHDDPSVTPAYPSAHAGVPRFLLPAAPPPSPAQTDETSTDSWTGDDEFFPRSPRSTIRAHRQTLSTERKLRGTANRAKAISPVDQLRHGGAARLPPDLLGVSPRRGSRFRVVEREAVEWSPCSDVDIFNKLEAELSNDRPSDADDEEGESSDEMEN</sequence>
<dbReference type="AlphaFoldDB" id="A0AAV9P0U2"/>
<feature type="compositionally biased region" description="Low complexity" evidence="1">
    <location>
        <begin position="114"/>
        <end position="130"/>
    </location>
</feature>
<feature type="compositionally biased region" description="Basic and acidic residues" evidence="1">
    <location>
        <begin position="92"/>
        <end position="111"/>
    </location>
</feature>
<feature type="region of interest" description="Disordered" evidence="1">
    <location>
        <begin position="1"/>
        <end position="137"/>
    </location>
</feature>
<dbReference type="Proteomes" id="UP001337655">
    <property type="component" value="Unassembled WGS sequence"/>
</dbReference>
<evidence type="ECO:0000313" key="2">
    <source>
        <dbReference type="EMBL" id="KAK5164358.1"/>
    </source>
</evidence>
<accession>A0AAV9P0U2</accession>
<evidence type="ECO:0000313" key="3">
    <source>
        <dbReference type="Proteomes" id="UP001337655"/>
    </source>
</evidence>
<feature type="region of interest" description="Disordered" evidence="1">
    <location>
        <begin position="167"/>
        <end position="223"/>
    </location>
</feature>
<reference evidence="2 3" key="1">
    <citation type="submission" date="2023-08" db="EMBL/GenBank/DDBJ databases">
        <title>Black Yeasts Isolated from many extreme environments.</title>
        <authorList>
            <person name="Coleine C."/>
            <person name="Stajich J.E."/>
            <person name="Selbmann L."/>
        </authorList>
    </citation>
    <scope>NUCLEOTIDE SEQUENCE [LARGE SCALE GENOMIC DNA]</scope>
    <source>
        <strain evidence="2 3">CCFEE 5935</strain>
    </source>
</reference>
<evidence type="ECO:0000256" key="1">
    <source>
        <dbReference type="SAM" id="MobiDB-lite"/>
    </source>
</evidence>
<dbReference type="EMBL" id="JAVRRT010000020">
    <property type="protein sequence ID" value="KAK5164358.1"/>
    <property type="molecule type" value="Genomic_DNA"/>
</dbReference>